<dbReference type="EnsemblPlants" id="KRH47607">
    <property type="protein sequence ID" value="KRH47607"/>
    <property type="gene ID" value="GLYMA_07G039200"/>
</dbReference>
<name>A0A0R0IZ45_SOYBN</name>
<dbReference type="Gramene" id="KRH47607">
    <property type="protein sequence ID" value="KRH47607"/>
    <property type="gene ID" value="GLYMA_07G039200"/>
</dbReference>
<keyword evidence="1" id="KW-1133">Transmembrane helix</keyword>
<dbReference type="AlphaFoldDB" id="A0A0R0IZ45"/>
<evidence type="ECO:0000313" key="4">
    <source>
        <dbReference type="EnsemblPlants" id="KRH47607"/>
    </source>
</evidence>
<keyword evidence="5" id="KW-1185">Reference proteome</keyword>
<evidence type="ECO:0000256" key="1">
    <source>
        <dbReference type="SAM" id="Phobius"/>
    </source>
</evidence>
<accession>A0A0R0IZ45</accession>
<dbReference type="Pfam" id="PF13968">
    <property type="entry name" value="DUF4220"/>
    <property type="match status" value="1"/>
</dbReference>
<reference evidence="3 4" key="1">
    <citation type="journal article" date="2010" name="Nature">
        <title>Genome sequence of the palaeopolyploid soybean.</title>
        <authorList>
            <person name="Schmutz J."/>
            <person name="Cannon S.B."/>
            <person name="Schlueter J."/>
            <person name="Ma J."/>
            <person name="Mitros T."/>
            <person name="Nelson W."/>
            <person name="Hyten D.L."/>
            <person name="Song Q."/>
            <person name="Thelen J.J."/>
            <person name="Cheng J."/>
            <person name="Xu D."/>
            <person name="Hellsten U."/>
            <person name="May G.D."/>
            <person name="Yu Y."/>
            <person name="Sakurai T."/>
            <person name="Umezawa T."/>
            <person name="Bhattacharyya M.K."/>
            <person name="Sandhu D."/>
            <person name="Valliyodan B."/>
            <person name="Lindquist E."/>
            <person name="Peto M."/>
            <person name="Grant D."/>
            <person name="Shu S."/>
            <person name="Goodstein D."/>
            <person name="Barry K."/>
            <person name="Futrell-Griggs M."/>
            <person name="Abernathy B."/>
            <person name="Du J."/>
            <person name="Tian Z."/>
            <person name="Zhu L."/>
            <person name="Gill N."/>
            <person name="Joshi T."/>
            <person name="Libault M."/>
            <person name="Sethuraman A."/>
            <person name="Zhang X.-C."/>
            <person name="Shinozaki K."/>
            <person name="Nguyen H.T."/>
            <person name="Wing R.A."/>
            <person name="Cregan P."/>
            <person name="Specht J."/>
            <person name="Grimwood J."/>
            <person name="Rokhsar D."/>
            <person name="Stacey G."/>
            <person name="Shoemaker R.C."/>
            <person name="Jackson S.A."/>
        </authorList>
    </citation>
    <scope>NUCLEOTIDE SEQUENCE</scope>
    <source>
        <strain evidence="4">cv. Williams 82</strain>
        <tissue evidence="3">Callus</tissue>
    </source>
</reference>
<keyword evidence="1" id="KW-0812">Transmembrane</keyword>
<sequence>MQIFPTNVRNLWNEWELRVMVLASLSFHSILILLGNKRKYCTRTILRITLWFAYLLAEWLATFSLGVLSNKVGENEGDFVEPKYVIISLWAPILLLHLGGSDTIIAYSMEDNELWSRRFLSFCVQVLMALYISQRAWTNTDLNILAIPIFIAESLFPDPDPGPNYAKDMETYIAASHEGFIVDVQGLKTHSVGDDHTHAPAEANIIPLPQTHDSYGPEIVEIAHKFLKTFKRLFADLILDQLP</sequence>
<feature type="transmembrane region" description="Helical" evidence="1">
    <location>
        <begin position="17"/>
        <end position="36"/>
    </location>
</feature>
<reference evidence="3" key="3">
    <citation type="submission" date="2018-07" db="EMBL/GenBank/DDBJ databases">
        <title>WGS assembly of Glycine max.</title>
        <authorList>
            <person name="Schmutz J."/>
            <person name="Cannon S."/>
            <person name="Schlueter J."/>
            <person name="Ma J."/>
            <person name="Mitros T."/>
            <person name="Nelson W."/>
            <person name="Hyten D."/>
            <person name="Song Q."/>
            <person name="Thelen J."/>
            <person name="Cheng J."/>
            <person name="Xu D."/>
            <person name="Hellsten U."/>
            <person name="May G."/>
            <person name="Yu Y."/>
            <person name="Sakurai T."/>
            <person name="Umezawa T."/>
            <person name="Bhattacharyya M."/>
            <person name="Sandhu D."/>
            <person name="Valliyodan B."/>
            <person name="Lindquist E."/>
            <person name="Peto M."/>
            <person name="Grant D."/>
            <person name="Shu S."/>
            <person name="Goodstein D."/>
            <person name="Barry K."/>
            <person name="Futrell-Griggs M."/>
            <person name="Abernathy B."/>
            <person name="Du J."/>
            <person name="Tian Z."/>
            <person name="Zhu L."/>
            <person name="Gill N."/>
            <person name="Joshi T."/>
            <person name="Libault M."/>
            <person name="Sethuraman A."/>
            <person name="Zhang X."/>
            <person name="Shinozaki K."/>
            <person name="Nguyen H."/>
            <person name="Wing R."/>
            <person name="Cregan P."/>
            <person name="Specht J."/>
            <person name="Grimwood J."/>
            <person name="Rokhsar D."/>
            <person name="Stacey G."/>
            <person name="Shoemaker R."/>
            <person name="Jackson S."/>
        </authorList>
    </citation>
    <scope>NUCLEOTIDE SEQUENCE</scope>
    <source>
        <tissue evidence="3">Callus</tissue>
    </source>
</reference>
<dbReference type="InterPro" id="IPR025315">
    <property type="entry name" value="DUF4220"/>
</dbReference>
<evidence type="ECO:0000313" key="3">
    <source>
        <dbReference type="EMBL" id="KRH47607.1"/>
    </source>
</evidence>
<proteinExistence type="predicted"/>
<feature type="transmembrane region" description="Helical" evidence="1">
    <location>
        <begin position="87"/>
        <end position="107"/>
    </location>
</feature>
<feature type="transmembrane region" description="Helical" evidence="1">
    <location>
        <begin position="119"/>
        <end position="137"/>
    </location>
</feature>
<dbReference type="PANTHER" id="PTHR31325">
    <property type="entry name" value="OS01G0798800 PROTEIN-RELATED"/>
    <property type="match status" value="1"/>
</dbReference>
<reference evidence="4" key="2">
    <citation type="submission" date="2018-02" db="UniProtKB">
        <authorList>
            <consortium name="EnsemblPlants"/>
        </authorList>
    </citation>
    <scope>IDENTIFICATION</scope>
    <source>
        <strain evidence="4">Williams 82</strain>
    </source>
</reference>
<feature type="domain" description="DUF4220" evidence="2">
    <location>
        <begin position="51"/>
        <end position="239"/>
    </location>
</feature>
<evidence type="ECO:0000259" key="2">
    <source>
        <dbReference type="Pfam" id="PF13968"/>
    </source>
</evidence>
<protein>
    <recommendedName>
        <fullName evidence="2">DUF4220 domain-containing protein</fullName>
    </recommendedName>
</protein>
<dbReference type="EMBL" id="CM000840">
    <property type="protein sequence ID" value="KRH47607.1"/>
    <property type="molecule type" value="Genomic_DNA"/>
</dbReference>
<feature type="transmembrane region" description="Helical" evidence="1">
    <location>
        <begin position="48"/>
        <end position="67"/>
    </location>
</feature>
<dbReference type="InParanoid" id="A0A0R0IZ45"/>
<keyword evidence="1" id="KW-0472">Membrane</keyword>
<dbReference type="Proteomes" id="UP000008827">
    <property type="component" value="Chromosome 7"/>
</dbReference>
<organism evidence="3">
    <name type="scientific">Glycine max</name>
    <name type="common">Soybean</name>
    <name type="synonym">Glycine hispida</name>
    <dbReference type="NCBI Taxonomy" id="3847"/>
    <lineage>
        <taxon>Eukaryota</taxon>
        <taxon>Viridiplantae</taxon>
        <taxon>Streptophyta</taxon>
        <taxon>Embryophyta</taxon>
        <taxon>Tracheophyta</taxon>
        <taxon>Spermatophyta</taxon>
        <taxon>Magnoliopsida</taxon>
        <taxon>eudicotyledons</taxon>
        <taxon>Gunneridae</taxon>
        <taxon>Pentapetalae</taxon>
        <taxon>rosids</taxon>
        <taxon>fabids</taxon>
        <taxon>Fabales</taxon>
        <taxon>Fabaceae</taxon>
        <taxon>Papilionoideae</taxon>
        <taxon>50 kb inversion clade</taxon>
        <taxon>NPAAA clade</taxon>
        <taxon>indigoferoid/millettioid clade</taxon>
        <taxon>Phaseoleae</taxon>
        <taxon>Glycine</taxon>
        <taxon>Glycine subgen. Soja</taxon>
    </lineage>
</organism>
<gene>
    <name evidence="3" type="ORF">GLYMA_07G039200</name>
</gene>
<evidence type="ECO:0000313" key="5">
    <source>
        <dbReference type="Proteomes" id="UP000008827"/>
    </source>
</evidence>